<evidence type="ECO:0000313" key="15">
    <source>
        <dbReference type="Proteomes" id="UP000326759"/>
    </source>
</evidence>
<dbReference type="Gene3D" id="3.40.50.2300">
    <property type="match status" value="1"/>
</dbReference>
<evidence type="ECO:0000256" key="10">
    <source>
        <dbReference type="ARBA" id="ARBA00023224"/>
    </source>
</evidence>
<protein>
    <submittedName>
        <fullName evidence="14">Extracellular calcium-sensing receptor</fullName>
    </submittedName>
</protein>
<evidence type="ECO:0000256" key="12">
    <source>
        <dbReference type="SAM" id="Phobius"/>
    </source>
</evidence>
<feature type="transmembrane region" description="Helical" evidence="12">
    <location>
        <begin position="249"/>
        <end position="270"/>
    </location>
</feature>
<dbReference type="InterPro" id="IPR011500">
    <property type="entry name" value="GPCR_3_9-Cys_dom"/>
</dbReference>
<dbReference type="GO" id="GO:0004930">
    <property type="term" value="F:G protein-coupled receptor activity"/>
    <property type="evidence" value="ECO:0007669"/>
    <property type="project" value="UniProtKB-KW"/>
</dbReference>
<evidence type="ECO:0000256" key="6">
    <source>
        <dbReference type="ARBA" id="ARBA00023040"/>
    </source>
</evidence>
<evidence type="ECO:0000313" key="14">
    <source>
        <dbReference type="EMBL" id="KAB7507758.1"/>
    </source>
</evidence>
<evidence type="ECO:0000256" key="2">
    <source>
        <dbReference type="ARBA" id="ARBA00007242"/>
    </source>
</evidence>
<dbReference type="Gene3D" id="2.10.50.30">
    <property type="entry name" value="GPCR, family 3, nine cysteines domain"/>
    <property type="match status" value="1"/>
</dbReference>
<evidence type="ECO:0000256" key="3">
    <source>
        <dbReference type="ARBA" id="ARBA00022475"/>
    </source>
</evidence>
<dbReference type="InterPro" id="IPR050726">
    <property type="entry name" value="mGluR"/>
</dbReference>
<keyword evidence="5 12" id="KW-1133">Transmembrane helix</keyword>
<evidence type="ECO:0000256" key="5">
    <source>
        <dbReference type="ARBA" id="ARBA00022989"/>
    </source>
</evidence>
<evidence type="ECO:0000256" key="4">
    <source>
        <dbReference type="ARBA" id="ARBA00022692"/>
    </source>
</evidence>
<evidence type="ECO:0000256" key="7">
    <source>
        <dbReference type="ARBA" id="ARBA00023136"/>
    </source>
</evidence>
<keyword evidence="4 12" id="KW-0812">Transmembrane</keyword>
<name>A0A5N5TNL7_9CRUS</name>
<dbReference type="OrthoDB" id="425344at2759"/>
<dbReference type="Pfam" id="PF07562">
    <property type="entry name" value="NCD3G"/>
    <property type="match status" value="1"/>
</dbReference>
<comment type="caution">
    <text evidence="14">The sequence shown here is derived from an EMBL/GenBank/DDBJ whole genome shotgun (WGS) entry which is preliminary data.</text>
</comment>
<organism evidence="14 15">
    <name type="scientific">Armadillidium nasatum</name>
    <dbReference type="NCBI Taxonomy" id="96803"/>
    <lineage>
        <taxon>Eukaryota</taxon>
        <taxon>Metazoa</taxon>
        <taxon>Ecdysozoa</taxon>
        <taxon>Arthropoda</taxon>
        <taxon>Crustacea</taxon>
        <taxon>Multicrustacea</taxon>
        <taxon>Malacostraca</taxon>
        <taxon>Eumalacostraca</taxon>
        <taxon>Peracarida</taxon>
        <taxon>Isopoda</taxon>
        <taxon>Oniscidea</taxon>
        <taxon>Crinocheta</taxon>
        <taxon>Armadillidiidae</taxon>
        <taxon>Armadillidium</taxon>
    </lineage>
</organism>
<comment type="subcellular location">
    <subcellularLocation>
        <location evidence="1">Cell membrane</location>
        <topology evidence="1">Multi-pass membrane protein</topology>
    </subcellularLocation>
</comment>
<dbReference type="GO" id="GO:0005886">
    <property type="term" value="C:plasma membrane"/>
    <property type="evidence" value="ECO:0007669"/>
    <property type="project" value="UniProtKB-SubCell"/>
</dbReference>
<comment type="similarity">
    <text evidence="2">Belongs to the G-protein coupled receptor 3 family.</text>
</comment>
<dbReference type="InterPro" id="IPR028082">
    <property type="entry name" value="Peripla_BP_I"/>
</dbReference>
<evidence type="ECO:0000256" key="8">
    <source>
        <dbReference type="ARBA" id="ARBA00023170"/>
    </source>
</evidence>
<dbReference type="AlphaFoldDB" id="A0A5N5TNL7"/>
<dbReference type="PANTHER" id="PTHR24060">
    <property type="entry name" value="METABOTROPIC GLUTAMATE RECEPTOR"/>
    <property type="match status" value="1"/>
</dbReference>
<evidence type="ECO:0000256" key="11">
    <source>
        <dbReference type="ARBA" id="ARBA00054813"/>
    </source>
</evidence>
<keyword evidence="9" id="KW-0325">Glycoprotein</keyword>
<keyword evidence="7 12" id="KW-0472">Membrane</keyword>
<gene>
    <name evidence="14" type="primary">CASR</name>
    <name evidence="14" type="ORF">Anas_01982</name>
</gene>
<dbReference type="FunFam" id="2.10.50.30:FF:000001">
    <property type="entry name" value="metabotropic glutamate receptor 1"/>
    <property type="match status" value="1"/>
</dbReference>
<keyword evidence="6" id="KW-0297">G-protein coupled receptor</keyword>
<keyword evidence="15" id="KW-1185">Reference proteome</keyword>
<dbReference type="EMBL" id="SEYY01000229">
    <property type="protein sequence ID" value="KAB7507758.1"/>
    <property type="molecule type" value="Genomic_DNA"/>
</dbReference>
<feature type="non-terminal residue" evidence="14">
    <location>
        <position position="1"/>
    </location>
</feature>
<keyword evidence="8 14" id="KW-0675">Receptor</keyword>
<reference evidence="14 15" key="1">
    <citation type="journal article" date="2019" name="PLoS Biol.">
        <title>Sex chromosomes control vertical transmission of feminizing Wolbachia symbionts in an isopod.</title>
        <authorList>
            <person name="Becking T."/>
            <person name="Chebbi M.A."/>
            <person name="Giraud I."/>
            <person name="Moumen B."/>
            <person name="Laverre T."/>
            <person name="Caubet Y."/>
            <person name="Peccoud J."/>
            <person name="Gilbert C."/>
            <person name="Cordaux R."/>
        </authorList>
    </citation>
    <scope>NUCLEOTIDE SEQUENCE [LARGE SCALE GENOMIC DNA]</scope>
    <source>
        <strain evidence="14">ANa2</strain>
        <tissue evidence="14">Whole body excluding digestive tract and cuticle</tissue>
    </source>
</reference>
<evidence type="ECO:0000256" key="9">
    <source>
        <dbReference type="ARBA" id="ARBA00023180"/>
    </source>
</evidence>
<keyword evidence="10" id="KW-0807">Transducer</keyword>
<comment type="function">
    <text evidence="11">G-protein coupled receptor for glutamate. Ligand binding causes a conformation change that triggers signaling via guanine nucleotide-binding proteins (G proteins) and modulates the activity of down-stream effectors.</text>
</comment>
<feature type="domain" description="GPCR family 3 nine cysteines" evidence="13">
    <location>
        <begin position="172"/>
        <end position="226"/>
    </location>
</feature>
<dbReference type="Proteomes" id="UP000326759">
    <property type="component" value="Unassembled WGS sequence"/>
</dbReference>
<evidence type="ECO:0000256" key="1">
    <source>
        <dbReference type="ARBA" id="ARBA00004651"/>
    </source>
</evidence>
<accession>A0A5N5TNL7</accession>
<dbReference type="SUPFAM" id="SSF53822">
    <property type="entry name" value="Periplasmic binding protein-like I"/>
    <property type="match status" value="1"/>
</dbReference>
<dbReference type="InterPro" id="IPR038550">
    <property type="entry name" value="GPCR_3_9-Cys_sf"/>
</dbReference>
<keyword evidence="3" id="KW-1003">Cell membrane</keyword>
<evidence type="ECO:0000259" key="13">
    <source>
        <dbReference type="Pfam" id="PF07562"/>
    </source>
</evidence>
<proteinExistence type="inferred from homology"/>
<sequence>DGWADRSDVVVGLEEAAIGGLSVRIQSNYVTGFDEYYFSLRPDTNTRNPWFKEFWEHRFNCTLRNENDTYMNSSLDPTETKRPPDGTPYCTGNEKLSEGYKARHQNGVYSKSDLHNGSWSSLHAQRPLWRKTWSLWCNVAYQWFFIEGTWDNGTLTVNESLVVFNGSDKTPPVSVCSMPCAQGQFKGYIETGDDLQTCCWNCYDCEEEEYLAEETKCSTCHKDYWPNANKSGCDPIPVQYNDWDNDESIAALTIAALGFFATCFVMLVFIKYNHTPVVKVRLCLIVKLFNQINCKLFSVM</sequence>